<evidence type="ECO:0000259" key="4">
    <source>
        <dbReference type="PROSITE" id="PS01124"/>
    </source>
</evidence>
<dbReference type="PANTHER" id="PTHR47894">
    <property type="entry name" value="HTH-TYPE TRANSCRIPTIONAL REGULATOR GADX"/>
    <property type="match status" value="1"/>
</dbReference>
<sequence>MPDWHCLADSQAHLLAGYGSGQPTSASALEGLAELLGEGPQAAQLRSAVAAYQAQNPLYRELNYISRDLEEYCFLQCVAAGDAAEWGCRLGRHLHFSYYGLLGYLMLLSADLGTALATALQFPLQLGSYFGIRLLHCADSGQAQLRFEHYRGRPELFRFHLRLCAEAYRQIIATLGAVDGSAFATQYRDQGGEADALCFSAELLALPLPYAQSSVFAQTLRECRALEQQIGALLMQPLVLKVRTLMAGDLKRYSAMPAVAAELHMTERTLHRHLRKCGTAFQTLLDDIRLHEAVALLHDRRHNLAQIADALGFADPAAFKHAFKRWTGSSPAAWYGR</sequence>
<dbReference type="GO" id="GO:0000976">
    <property type="term" value="F:transcription cis-regulatory region binding"/>
    <property type="evidence" value="ECO:0007669"/>
    <property type="project" value="TreeGrafter"/>
</dbReference>
<dbReference type="SMART" id="SM00342">
    <property type="entry name" value="HTH_ARAC"/>
    <property type="match status" value="1"/>
</dbReference>
<dbReference type="Pfam" id="PF12625">
    <property type="entry name" value="Arabinose_bd"/>
    <property type="match status" value="1"/>
</dbReference>
<dbReference type="Gene3D" id="1.10.10.60">
    <property type="entry name" value="Homeodomain-like"/>
    <property type="match status" value="1"/>
</dbReference>
<dbReference type="InterPro" id="IPR009057">
    <property type="entry name" value="Homeodomain-like_sf"/>
</dbReference>
<protein>
    <submittedName>
        <fullName evidence="5">Helix-turn-helix transcriptional regulator</fullName>
    </submittedName>
</protein>
<evidence type="ECO:0000313" key="6">
    <source>
        <dbReference type="Proteomes" id="UP000514752"/>
    </source>
</evidence>
<organism evidence="5 6">
    <name type="scientific">Neisseria shayeganii</name>
    <dbReference type="NCBI Taxonomy" id="607712"/>
    <lineage>
        <taxon>Bacteria</taxon>
        <taxon>Pseudomonadati</taxon>
        <taxon>Pseudomonadota</taxon>
        <taxon>Betaproteobacteria</taxon>
        <taxon>Neisseriales</taxon>
        <taxon>Neisseriaceae</taxon>
        <taxon>Neisseria</taxon>
    </lineage>
</organism>
<reference evidence="5 6" key="1">
    <citation type="submission" date="2020-07" db="EMBL/GenBank/DDBJ databases">
        <title>Genomic diversity of species in the Neisseriaceae family.</title>
        <authorList>
            <person name="Vincent A.T."/>
            <person name="Bernet E."/>
            <person name="Veyrier F.J."/>
        </authorList>
    </citation>
    <scope>NUCLEOTIDE SEQUENCE [LARGE SCALE GENOMIC DNA]</scope>
    <source>
        <strain evidence="5 6">DSM 22244</strain>
    </source>
</reference>
<evidence type="ECO:0000256" key="2">
    <source>
        <dbReference type="ARBA" id="ARBA00023125"/>
    </source>
</evidence>
<dbReference type="PANTHER" id="PTHR47894:SF1">
    <property type="entry name" value="HTH-TYPE TRANSCRIPTIONAL REGULATOR VQSM"/>
    <property type="match status" value="1"/>
</dbReference>
<dbReference type="EMBL" id="CP059567">
    <property type="protein sequence ID" value="QMT40424.1"/>
    <property type="molecule type" value="Genomic_DNA"/>
</dbReference>
<proteinExistence type="predicted"/>
<dbReference type="RefSeq" id="WP_182122090.1">
    <property type="nucleotide sequence ID" value="NZ_CP059567.1"/>
</dbReference>
<dbReference type="Proteomes" id="UP000514752">
    <property type="component" value="Chromosome"/>
</dbReference>
<evidence type="ECO:0000313" key="5">
    <source>
        <dbReference type="EMBL" id="QMT40424.1"/>
    </source>
</evidence>
<dbReference type="Pfam" id="PF12833">
    <property type="entry name" value="HTH_18"/>
    <property type="match status" value="1"/>
</dbReference>
<dbReference type="PROSITE" id="PS00041">
    <property type="entry name" value="HTH_ARAC_FAMILY_1"/>
    <property type="match status" value="1"/>
</dbReference>
<dbReference type="InterPro" id="IPR032687">
    <property type="entry name" value="AraC-type_N"/>
</dbReference>
<dbReference type="GO" id="GO:0005829">
    <property type="term" value="C:cytosol"/>
    <property type="evidence" value="ECO:0007669"/>
    <property type="project" value="TreeGrafter"/>
</dbReference>
<keyword evidence="3" id="KW-0804">Transcription</keyword>
<evidence type="ECO:0000256" key="1">
    <source>
        <dbReference type="ARBA" id="ARBA00023015"/>
    </source>
</evidence>
<dbReference type="InterPro" id="IPR018060">
    <property type="entry name" value="HTH_AraC"/>
</dbReference>
<keyword evidence="2" id="KW-0238">DNA-binding</keyword>
<dbReference type="InterPro" id="IPR018062">
    <property type="entry name" value="HTH_AraC-typ_CS"/>
</dbReference>
<keyword evidence="1" id="KW-0805">Transcription regulation</keyword>
<evidence type="ECO:0000256" key="3">
    <source>
        <dbReference type="ARBA" id="ARBA00023163"/>
    </source>
</evidence>
<dbReference type="GO" id="GO:0003700">
    <property type="term" value="F:DNA-binding transcription factor activity"/>
    <property type="evidence" value="ECO:0007669"/>
    <property type="project" value="InterPro"/>
</dbReference>
<dbReference type="AlphaFoldDB" id="A0A7D7RUV4"/>
<accession>A0A7D7RUV4</accession>
<name>A0A7D7RUV4_9NEIS</name>
<dbReference type="PROSITE" id="PS01124">
    <property type="entry name" value="HTH_ARAC_FAMILY_2"/>
    <property type="match status" value="1"/>
</dbReference>
<dbReference type="KEGG" id="nsg:H3L94_11470"/>
<dbReference type="SUPFAM" id="SSF46689">
    <property type="entry name" value="Homeodomain-like"/>
    <property type="match status" value="1"/>
</dbReference>
<gene>
    <name evidence="5" type="ORF">H3L94_11470</name>
</gene>
<feature type="domain" description="HTH araC/xylS-type" evidence="4">
    <location>
        <begin position="240"/>
        <end position="337"/>
    </location>
</feature>